<dbReference type="GO" id="GO:0046933">
    <property type="term" value="F:proton-transporting ATP synthase activity, rotational mechanism"/>
    <property type="evidence" value="ECO:0007669"/>
    <property type="project" value="TreeGrafter"/>
</dbReference>
<dbReference type="InterPro" id="IPR000194">
    <property type="entry name" value="ATPase_F1/V1/A1_a/bsu_nucl-bd"/>
</dbReference>
<dbReference type="PANTHER" id="PTHR15184">
    <property type="entry name" value="ATP SYNTHASE"/>
    <property type="match status" value="1"/>
</dbReference>
<evidence type="ECO:0000256" key="5">
    <source>
        <dbReference type="ARBA" id="ARBA00022741"/>
    </source>
</evidence>
<evidence type="ECO:0000256" key="18">
    <source>
        <dbReference type="ARBA" id="ARBA00026013"/>
    </source>
</evidence>
<dbReference type="InterPro" id="IPR022425">
    <property type="entry name" value="FliI_clade2"/>
</dbReference>
<evidence type="ECO:0000256" key="1">
    <source>
        <dbReference type="ARBA" id="ARBA00004370"/>
    </source>
</evidence>
<evidence type="ECO:0000256" key="16">
    <source>
        <dbReference type="ARBA" id="ARBA00024382"/>
    </source>
</evidence>
<dbReference type="SMART" id="SM00382">
    <property type="entry name" value="AAA"/>
    <property type="match status" value="1"/>
</dbReference>
<keyword evidence="9" id="KW-1278">Translocase</keyword>
<dbReference type="NCBIfam" id="TIGR03497">
    <property type="entry name" value="FliI_clade2"/>
    <property type="match status" value="1"/>
</dbReference>
<evidence type="ECO:0000256" key="13">
    <source>
        <dbReference type="ARBA" id="ARBA00023196"/>
    </source>
</evidence>
<dbReference type="SUPFAM" id="SSF47917">
    <property type="entry name" value="C-terminal domain of alpha and beta subunits of F1 ATP synthase"/>
    <property type="match status" value="1"/>
</dbReference>
<evidence type="ECO:0000256" key="11">
    <source>
        <dbReference type="ARBA" id="ARBA00023065"/>
    </source>
</evidence>
<accession>A0A096DNB6</accession>
<evidence type="ECO:0000313" key="22">
    <source>
        <dbReference type="Proteomes" id="UP000029622"/>
    </source>
</evidence>
<dbReference type="GO" id="GO:0005737">
    <property type="term" value="C:cytoplasm"/>
    <property type="evidence" value="ECO:0007669"/>
    <property type="project" value="UniProtKB-SubCell"/>
</dbReference>
<evidence type="ECO:0000313" key="21">
    <source>
        <dbReference type="EMBL" id="KGG80756.1"/>
    </source>
</evidence>
<dbReference type="GO" id="GO:0071973">
    <property type="term" value="P:bacterial-type flagellum-dependent cell motility"/>
    <property type="evidence" value="ECO:0007669"/>
    <property type="project" value="InterPro"/>
</dbReference>
<dbReference type="NCBIfam" id="TIGR02546">
    <property type="entry name" value="III_secr_ATP"/>
    <property type="match status" value="1"/>
</dbReference>
<dbReference type="CDD" id="cd18117">
    <property type="entry name" value="ATP-synt_flagellum-secretory_path_III_N"/>
    <property type="match status" value="1"/>
</dbReference>
<comment type="caution">
    <text evidence="21">The sequence shown here is derived from an EMBL/GenBank/DDBJ whole genome shotgun (WGS) entry which is preliminary data.</text>
</comment>
<dbReference type="InterPro" id="IPR013380">
    <property type="entry name" value="ATPase_T3SS_SctN"/>
</dbReference>
<proteinExistence type="inferred from homology"/>
<dbReference type="Gene3D" id="3.40.50.12240">
    <property type="match status" value="1"/>
</dbReference>
<evidence type="ECO:0000256" key="3">
    <source>
        <dbReference type="ARBA" id="ARBA00022448"/>
    </source>
</evidence>
<dbReference type="Proteomes" id="UP000029622">
    <property type="component" value="Unassembled WGS sequence"/>
</dbReference>
<dbReference type="AlphaFoldDB" id="A0A096DNB6"/>
<evidence type="ECO:0000256" key="7">
    <source>
        <dbReference type="ARBA" id="ARBA00022840"/>
    </source>
</evidence>
<evidence type="ECO:0000256" key="8">
    <source>
        <dbReference type="ARBA" id="ARBA00022927"/>
    </source>
</evidence>
<dbReference type="FunFam" id="3.40.50.300:FF:002432">
    <property type="entry name" value="ATP synthase subunit alpha, mitochondrial"/>
    <property type="match status" value="1"/>
</dbReference>
<evidence type="ECO:0000256" key="6">
    <source>
        <dbReference type="ARBA" id="ARBA00022781"/>
    </source>
</evidence>
<dbReference type="InterPro" id="IPR003593">
    <property type="entry name" value="AAA+_ATPase"/>
</dbReference>
<evidence type="ECO:0000256" key="14">
    <source>
        <dbReference type="ARBA" id="ARBA00023310"/>
    </source>
</evidence>
<evidence type="ECO:0000259" key="20">
    <source>
        <dbReference type="SMART" id="SM00382"/>
    </source>
</evidence>
<dbReference type="InterPro" id="IPR020003">
    <property type="entry name" value="ATPase_a/bsu_AS"/>
</dbReference>
<comment type="catalytic activity">
    <reaction evidence="19">
        <text>ATP + H2O + cellular proteinSide 1 = ADP + phosphate + cellular proteinSide 2.</text>
        <dbReference type="EC" id="7.4.2.8"/>
    </reaction>
</comment>
<dbReference type="EC" id="7.4.2.8" evidence="16"/>
<dbReference type="Pfam" id="PF00006">
    <property type="entry name" value="ATP-synt_ab"/>
    <property type="match status" value="1"/>
</dbReference>
<dbReference type="NCBIfam" id="TIGR01026">
    <property type="entry name" value="fliI_yscN"/>
    <property type="match status" value="1"/>
</dbReference>
<keyword evidence="7" id="KW-0067">ATP-binding</keyword>
<keyword evidence="8" id="KW-0653">Protein transport</keyword>
<evidence type="ECO:0000256" key="4">
    <source>
        <dbReference type="ARBA" id="ARBA00022490"/>
    </source>
</evidence>
<comment type="subunit">
    <text evidence="18">F-type ATPases have 2 components, CF(1) - the catalytic core - and CF(0) - the membrane proton channel. CF(1) has five subunits: alpha(3), beta(3), gamma(1), delta(1), epsilon(1). CF(0) has four main subunits: a(1), b(1), b'(1) and c(9-12).</text>
</comment>
<evidence type="ECO:0000256" key="9">
    <source>
        <dbReference type="ARBA" id="ARBA00022967"/>
    </source>
</evidence>
<evidence type="ECO:0000256" key="15">
    <source>
        <dbReference type="ARBA" id="ARBA00024342"/>
    </source>
</evidence>
<evidence type="ECO:0000256" key="2">
    <source>
        <dbReference type="ARBA" id="ARBA00004496"/>
    </source>
</evidence>
<dbReference type="InterPro" id="IPR040627">
    <property type="entry name" value="T3SS_ATPase_C"/>
</dbReference>
<dbReference type="InterPro" id="IPR027417">
    <property type="entry name" value="P-loop_NTPase"/>
</dbReference>
<dbReference type="GO" id="GO:0016887">
    <property type="term" value="F:ATP hydrolysis activity"/>
    <property type="evidence" value="ECO:0007669"/>
    <property type="project" value="InterPro"/>
</dbReference>
<sequence>MEVIDIKKYADAVNNVKLIKYYGKVTKVIGLTIESSGPQTSIGELCYIYPFSSKVAIPAEVVGFKEDKVLLMPLGDMEGIGPGSIVVSTGSSLKVNVSEELIGRVLDGLGEPIDGKGPISNSKTYSVMNSPPNPLQRKKIREILPLGIKAIDGLLTCGKGQRIGIFAGSGVGKSTTLGMIARNVKADVNVIALIGERGREVREFIENDLKEEGLKKSVVVVATSDKPALVRMKGAFLATAIAEYFRDKGKNVMLLMDSLTRFAMAQREVGLAVGEPPVTRGYTPSVFALLPKLLERAGTSDRGTITALYTVLVDGDDLNEPITDTVRGILDGHIVLSRKLANQNHYPAIDVLASISRVMPNICDKEHIYVANKIKDIMSIYKEAEDLINIGAYKEGSNEKIDIAINAIEKINNFLKQGIMEKYTLEETIEIMKDITSVF</sequence>
<dbReference type="FunFam" id="3.40.50.12240:FF:000002">
    <property type="entry name" value="Flagellum-specific ATP synthase FliI"/>
    <property type="match status" value="1"/>
</dbReference>
<organism evidence="21 22">
    <name type="scientific">Caloranaerobacter azorensis H53214</name>
    <dbReference type="NCBI Taxonomy" id="1156417"/>
    <lineage>
        <taxon>Bacteria</taxon>
        <taxon>Bacillati</taxon>
        <taxon>Bacillota</taxon>
        <taxon>Tissierellia</taxon>
        <taxon>Tissierellales</taxon>
        <taxon>Thermohalobacteraceae</taxon>
        <taxon>Caloranaerobacter</taxon>
    </lineage>
</organism>
<keyword evidence="4" id="KW-0963">Cytoplasm</keyword>
<comment type="subcellular location">
    <subcellularLocation>
        <location evidence="2">Cytoplasm</location>
    </subcellularLocation>
    <subcellularLocation>
        <location evidence="1">Membrane</location>
    </subcellularLocation>
</comment>
<dbReference type="Pfam" id="PF18269">
    <property type="entry name" value="T3SS_ATPase_C"/>
    <property type="match status" value="1"/>
</dbReference>
<dbReference type="GO" id="GO:0008564">
    <property type="term" value="F:protein-exporting ATPase activity"/>
    <property type="evidence" value="ECO:0007669"/>
    <property type="project" value="UniProtKB-EC"/>
</dbReference>
<dbReference type="RefSeq" id="WP_035162805.1">
    <property type="nucleotide sequence ID" value="NZ_AZTB01000015.1"/>
</dbReference>
<dbReference type="GO" id="GO:0045259">
    <property type="term" value="C:proton-transporting ATP synthase complex"/>
    <property type="evidence" value="ECO:0007669"/>
    <property type="project" value="UniProtKB-KW"/>
</dbReference>
<keyword evidence="12" id="KW-0472">Membrane</keyword>
<dbReference type="GO" id="GO:0005524">
    <property type="term" value="F:ATP binding"/>
    <property type="evidence" value="ECO:0007669"/>
    <property type="project" value="UniProtKB-KW"/>
</dbReference>
<dbReference type="GO" id="GO:0044780">
    <property type="term" value="P:bacterial-type flagellum assembly"/>
    <property type="evidence" value="ECO:0007669"/>
    <property type="project" value="InterPro"/>
</dbReference>
<evidence type="ECO:0000256" key="19">
    <source>
        <dbReference type="ARBA" id="ARBA00034006"/>
    </source>
</evidence>
<keyword evidence="6" id="KW-0375">Hydrogen ion transport</keyword>
<keyword evidence="14" id="KW-0066">ATP synthesis</keyword>
<evidence type="ECO:0000256" key="12">
    <source>
        <dbReference type="ARBA" id="ARBA00023136"/>
    </source>
</evidence>
<keyword evidence="10" id="KW-0843">Virulence</keyword>
<dbReference type="GO" id="GO:0030257">
    <property type="term" value="C:type III protein secretion system complex"/>
    <property type="evidence" value="ECO:0007669"/>
    <property type="project" value="InterPro"/>
</dbReference>
<dbReference type="EMBL" id="AZTB01000015">
    <property type="protein sequence ID" value="KGG80756.1"/>
    <property type="molecule type" value="Genomic_DNA"/>
</dbReference>
<evidence type="ECO:0000256" key="17">
    <source>
        <dbReference type="ARBA" id="ARBA00024442"/>
    </source>
</evidence>
<keyword evidence="11" id="KW-0406">Ion transport</keyword>
<dbReference type="GO" id="GO:0046961">
    <property type="term" value="F:proton-transporting ATPase activity, rotational mechanism"/>
    <property type="evidence" value="ECO:0007669"/>
    <property type="project" value="InterPro"/>
</dbReference>
<evidence type="ECO:0000256" key="10">
    <source>
        <dbReference type="ARBA" id="ARBA00023026"/>
    </source>
</evidence>
<dbReference type="PANTHER" id="PTHR15184:SF9">
    <property type="entry name" value="SPI-1 TYPE 3 SECRETION SYSTEM ATPASE"/>
    <property type="match status" value="1"/>
</dbReference>
<dbReference type="GO" id="GO:0030254">
    <property type="term" value="P:protein secretion by the type III secretion system"/>
    <property type="evidence" value="ECO:0007669"/>
    <property type="project" value="InterPro"/>
</dbReference>
<dbReference type="InterPro" id="IPR004100">
    <property type="entry name" value="ATPase_F1/V1/A1_a/bsu_N"/>
</dbReference>
<reference evidence="21 22" key="1">
    <citation type="submission" date="2013-12" db="EMBL/GenBank/DDBJ databases">
        <title>Draft genome sequence of Caloranaerobacter sp. H53214.</title>
        <authorList>
            <person name="Jiang L.J."/>
            <person name="Shao Z.Z."/>
            <person name="Long M.N."/>
        </authorList>
    </citation>
    <scope>NUCLEOTIDE SEQUENCE [LARGE SCALE GENOMIC DNA]</scope>
    <source>
        <strain evidence="21 22">H53214</strain>
    </source>
</reference>
<dbReference type="Pfam" id="PF02874">
    <property type="entry name" value="ATP-synt_ab_N"/>
    <property type="match status" value="1"/>
</dbReference>
<dbReference type="CDD" id="cd01136">
    <property type="entry name" value="ATPase_flagellum-secretory_path_III"/>
    <property type="match status" value="1"/>
</dbReference>
<dbReference type="PROSITE" id="PS00152">
    <property type="entry name" value="ATPASE_ALPHA_BETA"/>
    <property type="match status" value="1"/>
</dbReference>
<keyword evidence="3" id="KW-0813">Transport</keyword>
<dbReference type="InterPro" id="IPR005714">
    <property type="entry name" value="ATPase_T3SS_FliI/YscN"/>
</dbReference>
<keyword evidence="5" id="KW-0547">Nucleotide-binding</keyword>
<dbReference type="InterPro" id="IPR050053">
    <property type="entry name" value="ATPase_alpha/beta_chains"/>
</dbReference>
<comment type="similarity">
    <text evidence="15">Belongs to the ATPase alpha/beta chains family. T3SS ATPase subfamily.</text>
</comment>
<feature type="domain" description="AAA+ ATPase" evidence="20">
    <location>
        <begin position="159"/>
        <end position="340"/>
    </location>
</feature>
<protein>
    <recommendedName>
        <fullName evidence="17">Type 3 secretion system ATPase</fullName>
        <ecNumber evidence="16">7.4.2.8</ecNumber>
    </recommendedName>
</protein>
<name>A0A096DNB6_9FIRM</name>
<dbReference type="STRING" id="1156417.Y919_04380"/>
<keyword evidence="13" id="KW-0139">CF(1)</keyword>
<dbReference type="SUPFAM" id="SSF52540">
    <property type="entry name" value="P-loop containing nucleoside triphosphate hydrolases"/>
    <property type="match status" value="1"/>
</dbReference>
<gene>
    <name evidence="21" type="ORF">Y919_04380</name>
</gene>